<dbReference type="Pfam" id="PF08515">
    <property type="entry name" value="TGF_beta_GS"/>
    <property type="match status" value="1"/>
</dbReference>
<evidence type="ECO:0000256" key="6">
    <source>
        <dbReference type="ARBA" id="ARBA00022723"/>
    </source>
</evidence>
<dbReference type="SMART" id="SM00467">
    <property type="entry name" value="GS"/>
    <property type="match status" value="1"/>
</dbReference>
<sequence>MLGPMDDDENTYIAKICRCINACENRLPNSTCTLKEDAKCYRKLELVDGYEVETAGCLSSLNIHIDQCNPEANPDFANPTDFKCCWDRDLCNDHLQMNIRDDDDEHNGVPLDTNIKVALIISVSLAFLLAVFLIAICCIRFKRREKQKKRQIDAENDTFGIPSKKIGDLVAEYTTPGCSSGSGMPLLVQRTIARQIEITKKLGSGRYGTVKLGKWRDELVAVKIFNTTDEDSWFRETEIYQTVLLRHENILCFIASDINGTGSWTQLYLITDYHENGSLYDYLQNRSLDIKSALKLAHSAASGLAHLHTEILGTQGKMANQDMQGKPAIAHRDIKSKNILVKKDGACCIADMGLAVRFTSTPEKLDKGNYERSCRQGTIRYMSPEVLNETLVKDSFEAFKASDVYSFALVLWEILNCTVLNGSKVEYQLPYHDVVRNDPDFEDMHTVLNHKPEIRPVVEEVYKNHPVLSRYVEMMTECWNKRSESRLTMLRVRKTLGSLFHGPSEKQLMHNDQKATFNSGFTYSSSRSNTSEYPNQYTHNSNYIYRPPYDQTPDKNMHHLPTDGYYHNGNSQGHNGDSASPLITNGYSDSC</sequence>
<dbReference type="EC" id="2.7.11.30" evidence="16"/>
<keyword evidence="14 16" id="KW-0675">Receptor</keyword>
<evidence type="ECO:0000256" key="3">
    <source>
        <dbReference type="ARBA" id="ARBA00022527"/>
    </source>
</evidence>
<dbReference type="CDD" id="cd23532">
    <property type="entry name" value="TFP_LU_ECD_BMPR1"/>
    <property type="match status" value="1"/>
</dbReference>
<dbReference type="GO" id="GO:0005886">
    <property type="term" value="C:plasma membrane"/>
    <property type="evidence" value="ECO:0007669"/>
    <property type="project" value="TreeGrafter"/>
</dbReference>
<dbReference type="SMART" id="SM00220">
    <property type="entry name" value="S_TKc"/>
    <property type="match status" value="1"/>
</dbReference>
<dbReference type="InterPro" id="IPR045860">
    <property type="entry name" value="Snake_toxin-like_sf"/>
</dbReference>
<dbReference type="PROSITE" id="PS00108">
    <property type="entry name" value="PROTEIN_KINASE_ST"/>
    <property type="match status" value="1"/>
</dbReference>
<feature type="domain" description="GS" evidence="19">
    <location>
        <begin position="164"/>
        <end position="195"/>
    </location>
</feature>
<evidence type="ECO:0000259" key="19">
    <source>
        <dbReference type="PROSITE" id="PS51256"/>
    </source>
</evidence>
<evidence type="ECO:0000259" key="18">
    <source>
        <dbReference type="PROSITE" id="PS50011"/>
    </source>
</evidence>
<name>Q8T8C6_HALRO</name>
<protein>
    <recommendedName>
        <fullName evidence="16">Serine/threonine-protein kinase receptor</fullName>
        <ecNumber evidence="16">2.7.11.30</ecNumber>
    </recommendedName>
</protein>
<dbReference type="InterPro" id="IPR003605">
    <property type="entry name" value="GS_dom"/>
</dbReference>
<keyword evidence="5 16" id="KW-0812">Transmembrane</keyword>
<feature type="region of interest" description="Disordered" evidence="17">
    <location>
        <begin position="558"/>
        <end position="591"/>
    </location>
</feature>
<dbReference type="Pfam" id="PF07714">
    <property type="entry name" value="PK_Tyr_Ser-Thr"/>
    <property type="match status" value="1"/>
</dbReference>
<dbReference type="SUPFAM" id="SSF56112">
    <property type="entry name" value="Protein kinase-like (PK-like)"/>
    <property type="match status" value="1"/>
</dbReference>
<evidence type="ECO:0000256" key="11">
    <source>
        <dbReference type="ARBA" id="ARBA00022842"/>
    </source>
</evidence>
<comment type="cofactor">
    <cofactor evidence="16">
        <name>Mg(2+)</name>
        <dbReference type="ChEBI" id="CHEBI:18420"/>
    </cofactor>
    <cofactor evidence="16">
        <name>Mn(2+)</name>
        <dbReference type="ChEBI" id="CHEBI:29035"/>
    </cofactor>
</comment>
<dbReference type="Gene3D" id="2.10.60.10">
    <property type="entry name" value="CD59"/>
    <property type="match status" value="1"/>
</dbReference>
<organism evidence="20">
    <name type="scientific">Halocynthia roretzi</name>
    <name type="common">Sea squirt</name>
    <name type="synonym">Cynthia roretzi</name>
    <dbReference type="NCBI Taxonomy" id="7729"/>
    <lineage>
        <taxon>Eukaryota</taxon>
        <taxon>Metazoa</taxon>
        <taxon>Chordata</taxon>
        <taxon>Tunicata</taxon>
        <taxon>Ascidiacea</taxon>
        <taxon>Stolidobranchia</taxon>
        <taxon>Pyuridae</taxon>
        <taxon>Halocynthia</taxon>
    </lineage>
</organism>
<dbReference type="PROSITE" id="PS51256">
    <property type="entry name" value="GS"/>
    <property type="match status" value="1"/>
</dbReference>
<comment type="similarity">
    <text evidence="2 16">Belongs to the protein kinase superfamily. TKL Ser/Thr protein kinase family. TGFB receptor subfamily.</text>
</comment>
<dbReference type="InterPro" id="IPR017441">
    <property type="entry name" value="Protein_kinase_ATP_BS"/>
</dbReference>
<dbReference type="InterPro" id="IPR008271">
    <property type="entry name" value="Ser/Thr_kinase_AS"/>
</dbReference>
<comment type="subcellular location">
    <subcellularLocation>
        <location evidence="1 16">Membrane</location>
        <topology evidence="1 16">Single-pass type I membrane protein</topology>
    </subcellularLocation>
</comment>
<keyword evidence="13 16" id="KW-0472">Membrane</keyword>
<dbReference type="InterPro" id="IPR000719">
    <property type="entry name" value="Prot_kinase_dom"/>
</dbReference>
<comment type="catalytic activity">
    <reaction evidence="16">
        <text>L-threonyl-[receptor-protein] + ATP = O-phospho-L-threonyl-[receptor-protein] + ADP + H(+)</text>
        <dbReference type="Rhea" id="RHEA:44880"/>
        <dbReference type="Rhea" id="RHEA-COMP:11024"/>
        <dbReference type="Rhea" id="RHEA-COMP:11025"/>
        <dbReference type="ChEBI" id="CHEBI:15378"/>
        <dbReference type="ChEBI" id="CHEBI:30013"/>
        <dbReference type="ChEBI" id="CHEBI:30616"/>
        <dbReference type="ChEBI" id="CHEBI:61977"/>
        <dbReference type="ChEBI" id="CHEBI:456216"/>
        <dbReference type="EC" id="2.7.11.30"/>
    </reaction>
</comment>
<keyword evidence="11 16" id="KW-0460">Magnesium</keyword>
<evidence type="ECO:0000256" key="5">
    <source>
        <dbReference type="ARBA" id="ARBA00022692"/>
    </source>
</evidence>
<dbReference type="GO" id="GO:0046872">
    <property type="term" value="F:metal ion binding"/>
    <property type="evidence" value="ECO:0007669"/>
    <property type="project" value="UniProtKB-KW"/>
</dbReference>
<dbReference type="PRINTS" id="PR00653">
    <property type="entry name" value="ACTIVIN2R"/>
</dbReference>
<accession>Q8T8C6</accession>
<dbReference type="GO" id="GO:0004675">
    <property type="term" value="F:transmembrane receptor protein serine/threonine kinase activity"/>
    <property type="evidence" value="ECO:0007669"/>
    <property type="project" value="UniProtKB-EC"/>
</dbReference>
<evidence type="ECO:0000256" key="15">
    <source>
        <dbReference type="PROSITE-ProRule" id="PRU10141"/>
    </source>
</evidence>
<dbReference type="EMBL" id="AB058929">
    <property type="protein sequence ID" value="BAB87725.1"/>
    <property type="molecule type" value="mRNA"/>
</dbReference>
<evidence type="ECO:0000256" key="17">
    <source>
        <dbReference type="SAM" id="MobiDB-lite"/>
    </source>
</evidence>
<dbReference type="GO" id="GO:0071363">
    <property type="term" value="P:cellular response to growth factor stimulus"/>
    <property type="evidence" value="ECO:0007669"/>
    <property type="project" value="TreeGrafter"/>
</dbReference>
<evidence type="ECO:0000313" key="20">
    <source>
        <dbReference type="EMBL" id="BAB87725.1"/>
    </source>
</evidence>
<keyword evidence="6 16" id="KW-0479">Metal-binding</keyword>
<dbReference type="AlphaFoldDB" id="Q8T8C6"/>
<evidence type="ECO:0000256" key="1">
    <source>
        <dbReference type="ARBA" id="ARBA00004479"/>
    </source>
</evidence>
<evidence type="ECO:0000256" key="7">
    <source>
        <dbReference type="ARBA" id="ARBA00022729"/>
    </source>
</evidence>
<evidence type="ECO:0000256" key="14">
    <source>
        <dbReference type="ARBA" id="ARBA00023170"/>
    </source>
</evidence>
<dbReference type="InterPro" id="IPR000333">
    <property type="entry name" value="TGFB_receptor"/>
</dbReference>
<keyword evidence="10 15" id="KW-0067">ATP-binding</keyword>
<evidence type="ECO:0000256" key="4">
    <source>
        <dbReference type="ARBA" id="ARBA00022679"/>
    </source>
</evidence>
<keyword evidence="12 16" id="KW-1133">Transmembrane helix</keyword>
<dbReference type="InterPro" id="IPR001245">
    <property type="entry name" value="Ser-Thr/Tyr_kinase_cat_dom"/>
</dbReference>
<gene>
    <name evidence="20" type="primary">HrBMPR</name>
</gene>
<dbReference type="InterPro" id="IPR011009">
    <property type="entry name" value="Kinase-like_dom_sf"/>
</dbReference>
<evidence type="ECO:0000256" key="13">
    <source>
        <dbReference type="ARBA" id="ARBA00023136"/>
    </source>
</evidence>
<dbReference type="PROSITE" id="PS00107">
    <property type="entry name" value="PROTEIN_KINASE_ATP"/>
    <property type="match status" value="1"/>
</dbReference>
<evidence type="ECO:0000256" key="9">
    <source>
        <dbReference type="ARBA" id="ARBA00022777"/>
    </source>
</evidence>
<evidence type="ECO:0000256" key="2">
    <source>
        <dbReference type="ARBA" id="ARBA00009605"/>
    </source>
</evidence>
<evidence type="ECO:0000256" key="8">
    <source>
        <dbReference type="ARBA" id="ARBA00022741"/>
    </source>
</evidence>
<evidence type="ECO:0000256" key="16">
    <source>
        <dbReference type="RuleBase" id="RU361271"/>
    </source>
</evidence>
<dbReference type="PANTHER" id="PTHR23255:SF71">
    <property type="entry name" value="RECEPTOR PROTEIN SERINE_THREONINE KINASE"/>
    <property type="match status" value="1"/>
</dbReference>
<dbReference type="Gene3D" id="1.10.510.10">
    <property type="entry name" value="Transferase(Phosphotransferase) domain 1"/>
    <property type="match status" value="1"/>
</dbReference>
<feature type="domain" description="Protein kinase" evidence="18">
    <location>
        <begin position="196"/>
        <end position="500"/>
    </location>
</feature>
<proteinExistence type="evidence at transcript level"/>
<reference evidence="20" key="1">
    <citation type="submission" date="2001-03" db="EMBL/GenBank/DDBJ databases">
        <title>Halocynthia roretzi mRNA for HrBMPR, complete cds.</title>
        <authorList>
            <person name="Kobayashi A."/>
            <person name="Makabe K.W."/>
        </authorList>
    </citation>
    <scope>NUCLEOTIDE SEQUENCE</scope>
</reference>
<dbReference type="Gene3D" id="3.30.200.20">
    <property type="entry name" value="Phosphorylase Kinase, domain 1"/>
    <property type="match status" value="1"/>
</dbReference>
<dbReference type="GO" id="GO:0005524">
    <property type="term" value="F:ATP binding"/>
    <property type="evidence" value="ECO:0007669"/>
    <property type="project" value="UniProtKB-UniRule"/>
</dbReference>
<dbReference type="SUPFAM" id="SSF57302">
    <property type="entry name" value="Snake toxin-like"/>
    <property type="match status" value="1"/>
</dbReference>
<dbReference type="PANTHER" id="PTHR23255">
    <property type="entry name" value="TRANSFORMING GROWTH FACTOR-BETA RECEPTOR TYPE I AND II"/>
    <property type="match status" value="1"/>
</dbReference>
<keyword evidence="4 16" id="KW-0808">Transferase</keyword>
<keyword evidence="16" id="KW-0464">Manganese</keyword>
<keyword evidence="7" id="KW-0732">Signal</keyword>
<dbReference type="GO" id="GO:0043235">
    <property type="term" value="C:receptor complex"/>
    <property type="evidence" value="ECO:0007669"/>
    <property type="project" value="TreeGrafter"/>
</dbReference>
<keyword evidence="3 16" id="KW-0723">Serine/threonine-protein kinase</keyword>
<feature type="compositionally biased region" description="Polar residues" evidence="17">
    <location>
        <begin position="568"/>
        <end position="591"/>
    </location>
</feature>
<evidence type="ECO:0000256" key="10">
    <source>
        <dbReference type="ARBA" id="ARBA00022840"/>
    </source>
</evidence>
<evidence type="ECO:0000256" key="12">
    <source>
        <dbReference type="ARBA" id="ARBA00022989"/>
    </source>
</evidence>
<keyword evidence="8 15" id="KW-0547">Nucleotide-binding</keyword>
<feature type="binding site" evidence="15">
    <location>
        <position position="223"/>
    </location>
    <ligand>
        <name>ATP</name>
        <dbReference type="ChEBI" id="CHEBI:30616"/>
    </ligand>
</feature>
<dbReference type="PROSITE" id="PS50011">
    <property type="entry name" value="PROTEIN_KINASE_DOM"/>
    <property type="match status" value="1"/>
</dbReference>
<keyword evidence="9 16" id="KW-0418">Kinase</keyword>
<feature type="transmembrane region" description="Helical" evidence="16">
    <location>
        <begin position="117"/>
        <end position="141"/>
    </location>
</feature>